<reference evidence="2 3" key="1">
    <citation type="submission" date="2021-03" db="EMBL/GenBank/DDBJ databases">
        <title>Genomic Encyclopedia of Type Strains, Phase IV (KMG-IV): sequencing the most valuable type-strain genomes for metagenomic binning, comparative biology and taxonomic classification.</title>
        <authorList>
            <person name="Goeker M."/>
        </authorList>
    </citation>
    <scope>NUCLEOTIDE SEQUENCE [LARGE SCALE GENOMIC DNA]</scope>
    <source>
        <strain evidence="2 3">DSM 24950</strain>
    </source>
</reference>
<evidence type="ECO:0000313" key="3">
    <source>
        <dbReference type="Proteomes" id="UP001519344"/>
    </source>
</evidence>
<sequence>MKKWTLFMLSILMYFSLTGKIALASPAEVKASLDAATGIVTVSGSSGLTGEHLITVQIRDPHNRLAFLDQGKSNANGDYLFNFAVNLSISGTYSVSVGGEDAVSVSKTEFAVNPLDTTAPVTTALASPINGSNGWYVSAPTVTLSASDNVSVTQTTYRLNGGAWSTYTQPVTIPEYSGIYVMEYKSIDQAGNEEAVKSLTLRLDKEAPSIRVALDKSTIWPPNKKMVSVTADVYASDAISQIDSIILTSITCNEPIQPDDIQGAQFGTFDTTFALRAEKAKEHSDRVYTITYTATDKAGNRWAATATVEVPHDQSGKNK</sequence>
<organism evidence="2 3">
    <name type="scientific">Paenibacillus aceris</name>
    <dbReference type="NCBI Taxonomy" id="869555"/>
    <lineage>
        <taxon>Bacteria</taxon>
        <taxon>Bacillati</taxon>
        <taxon>Bacillota</taxon>
        <taxon>Bacilli</taxon>
        <taxon>Bacillales</taxon>
        <taxon>Paenibacillaceae</taxon>
        <taxon>Paenibacillus</taxon>
    </lineage>
</organism>
<proteinExistence type="predicted"/>
<dbReference type="NCBIfam" id="NF047446">
    <property type="entry name" value="barrel_OmpL47"/>
    <property type="match status" value="1"/>
</dbReference>
<dbReference type="RefSeq" id="WP_167065048.1">
    <property type="nucleotide sequence ID" value="NZ_JAAOZR010000042.1"/>
</dbReference>
<accession>A0ABS4HW11</accession>
<dbReference type="EMBL" id="JAGGKV010000004">
    <property type="protein sequence ID" value="MBP1962836.1"/>
    <property type="molecule type" value="Genomic_DNA"/>
</dbReference>
<keyword evidence="1" id="KW-0732">Signal</keyword>
<keyword evidence="3" id="KW-1185">Reference proteome</keyword>
<name>A0ABS4HW11_9BACL</name>
<dbReference type="Proteomes" id="UP001519344">
    <property type="component" value="Unassembled WGS sequence"/>
</dbReference>
<protein>
    <submittedName>
        <fullName evidence="2">Uncharacterized protein</fullName>
    </submittedName>
</protein>
<evidence type="ECO:0000313" key="2">
    <source>
        <dbReference type="EMBL" id="MBP1962836.1"/>
    </source>
</evidence>
<gene>
    <name evidence="2" type="ORF">J2Z65_002052</name>
</gene>
<feature type="signal peptide" evidence="1">
    <location>
        <begin position="1"/>
        <end position="24"/>
    </location>
</feature>
<dbReference type="InterPro" id="IPR058094">
    <property type="entry name" value="Ig-like_OmpL47-like"/>
</dbReference>
<comment type="caution">
    <text evidence="2">The sequence shown here is derived from an EMBL/GenBank/DDBJ whole genome shotgun (WGS) entry which is preliminary data.</text>
</comment>
<evidence type="ECO:0000256" key="1">
    <source>
        <dbReference type="SAM" id="SignalP"/>
    </source>
</evidence>
<feature type="chain" id="PRO_5045481558" evidence="1">
    <location>
        <begin position="25"/>
        <end position="319"/>
    </location>
</feature>